<organism evidence="2 3">
    <name type="scientific">Flaviaesturariibacter flavus</name>
    <dbReference type="NCBI Taxonomy" id="2502780"/>
    <lineage>
        <taxon>Bacteria</taxon>
        <taxon>Pseudomonadati</taxon>
        <taxon>Bacteroidota</taxon>
        <taxon>Chitinophagia</taxon>
        <taxon>Chitinophagales</taxon>
        <taxon>Chitinophagaceae</taxon>
        <taxon>Flaviaestuariibacter</taxon>
    </lineage>
</organism>
<keyword evidence="3" id="KW-1185">Reference proteome</keyword>
<accession>A0A4R1BID7</accession>
<dbReference type="SUPFAM" id="SSF53756">
    <property type="entry name" value="UDP-Glycosyltransferase/glycogen phosphorylase"/>
    <property type="match status" value="1"/>
</dbReference>
<keyword evidence="2" id="KW-0808">Transferase</keyword>
<dbReference type="EMBL" id="SJZI01000009">
    <property type="protein sequence ID" value="TCJ17033.1"/>
    <property type="molecule type" value="Genomic_DNA"/>
</dbReference>
<dbReference type="InterPro" id="IPR007235">
    <property type="entry name" value="Glyco_trans_28_C"/>
</dbReference>
<name>A0A4R1BID7_9BACT</name>
<dbReference type="OrthoDB" id="9803241at2"/>
<dbReference type="RefSeq" id="WP_131448215.1">
    <property type="nucleotide sequence ID" value="NZ_SJZI01000009.1"/>
</dbReference>
<dbReference type="GO" id="GO:0016758">
    <property type="term" value="F:hexosyltransferase activity"/>
    <property type="evidence" value="ECO:0007669"/>
    <property type="project" value="InterPro"/>
</dbReference>
<dbReference type="PANTHER" id="PTHR21015">
    <property type="entry name" value="UDP-N-ACETYLGLUCOSAMINE--N-ACETYLMURAMYL-(PENTAPEPTIDE) PYROPHOSPHORYL-UNDECAPRENOL N-ACETYLGLUCOSAMINE TRANSFERASE 1"/>
    <property type="match status" value="1"/>
</dbReference>
<sequence length="369" mass="39914">MSCRPAPAGPRILVAALDWGLGHATRCIPIVHRLLSRGATVLLAGSGASGGVLREAFPNLSYHELPGHEIRYARSAGGLMWKILQQLPRLARTTKAERRWLARFVQQQGIDAVISDNRYGLHHPGLATVFITHQLGIRTPLGSVGNNLLRRYHYRLIGRFGACWVPDGPAPGLSGLLGHPGPLPTVPTRYIGPLSRFQKAEAATLFDLAVVLSGPEPQRGIWEAQLLQQLTNFPGKVLLVRGQPRDKTSVTSGNLTRVGHLPAAELQAALAGAALVLARCGYSTVMDLAALGKRSILVPTPGQTEQEYLARHLTESGFACCLPQKDFSLQQALATAGRFSYHLPTASGHQHLDEAIDELLARLEVNREA</sequence>
<reference evidence="2 3" key="1">
    <citation type="submission" date="2019-03" db="EMBL/GenBank/DDBJ databases">
        <authorList>
            <person name="Kim M.K.M."/>
        </authorList>
    </citation>
    <scope>NUCLEOTIDE SEQUENCE [LARGE SCALE GENOMIC DNA]</scope>
    <source>
        <strain evidence="2 3">17J68-12</strain>
    </source>
</reference>
<evidence type="ECO:0000313" key="3">
    <source>
        <dbReference type="Proteomes" id="UP000295334"/>
    </source>
</evidence>
<dbReference type="Gene3D" id="3.40.50.2000">
    <property type="entry name" value="Glycogen Phosphorylase B"/>
    <property type="match status" value="1"/>
</dbReference>
<dbReference type="Proteomes" id="UP000295334">
    <property type="component" value="Unassembled WGS sequence"/>
</dbReference>
<dbReference type="Pfam" id="PF04101">
    <property type="entry name" value="Glyco_tran_28_C"/>
    <property type="match status" value="1"/>
</dbReference>
<dbReference type="PANTHER" id="PTHR21015:SF22">
    <property type="entry name" value="GLYCOSYLTRANSFERASE"/>
    <property type="match status" value="1"/>
</dbReference>
<proteinExistence type="predicted"/>
<comment type="caution">
    <text evidence="2">The sequence shown here is derived from an EMBL/GenBank/DDBJ whole genome shotgun (WGS) entry which is preliminary data.</text>
</comment>
<gene>
    <name evidence="2" type="ORF">EPD60_06905</name>
</gene>
<evidence type="ECO:0000313" key="2">
    <source>
        <dbReference type="EMBL" id="TCJ17033.1"/>
    </source>
</evidence>
<protein>
    <submittedName>
        <fullName evidence="2">Glycosyl transferase family 28</fullName>
    </submittedName>
</protein>
<evidence type="ECO:0000259" key="1">
    <source>
        <dbReference type="Pfam" id="PF04101"/>
    </source>
</evidence>
<feature type="domain" description="Glycosyl transferase family 28 C-terminal" evidence="1">
    <location>
        <begin position="261"/>
        <end position="334"/>
    </location>
</feature>
<dbReference type="AlphaFoldDB" id="A0A4R1BID7"/>